<sequence length="120" mass="13060">MTATSATPQASVLDDIARLSSAEEIFTFLLLPFRQDVLNVARLHIMKAFGQKLRKIDIDTMDADGAFLAAREALKETYEQFESSSPREQGVLAVFSRTAPKGGNFVPFTALRGPKADPAG</sequence>
<evidence type="ECO:0000256" key="4">
    <source>
        <dbReference type="ARBA" id="ARBA00016274"/>
    </source>
</evidence>
<organism evidence="7 8">
    <name type="scientific">Phaeovulum vinaykumarii</name>
    <dbReference type="NCBI Taxonomy" id="407234"/>
    <lineage>
        <taxon>Bacteria</taxon>
        <taxon>Pseudomonadati</taxon>
        <taxon>Pseudomonadota</taxon>
        <taxon>Alphaproteobacteria</taxon>
        <taxon>Rhodobacterales</taxon>
        <taxon>Paracoccaceae</taxon>
        <taxon>Phaeovulum</taxon>
    </lineage>
</organism>
<dbReference type="HAMAP" id="MF_00529">
    <property type="entry name" value="NifW"/>
    <property type="match status" value="1"/>
</dbReference>
<protein>
    <recommendedName>
        <fullName evidence="4 6">Nitrogenase-stabilizing/protective protein NifW</fullName>
    </recommendedName>
</protein>
<evidence type="ECO:0000313" key="7">
    <source>
        <dbReference type="EMBL" id="SIS74284.1"/>
    </source>
</evidence>
<dbReference type="AlphaFoldDB" id="A0A1N7LKG7"/>
<dbReference type="EMBL" id="FTOM01000003">
    <property type="protein sequence ID" value="SIS74284.1"/>
    <property type="molecule type" value="Genomic_DNA"/>
</dbReference>
<comment type="similarity">
    <text evidence="2 6">Belongs to the NifW family.</text>
</comment>
<evidence type="ECO:0000256" key="6">
    <source>
        <dbReference type="HAMAP-Rule" id="MF_00529"/>
    </source>
</evidence>
<dbReference type="RefSeq" id="WP_076365242.1">
    <property type="nucleotide sequence ID" value="NZ_FTOM01000003.1"/>
</dbReference>
<dbReference type="OrthoDB" id="9811868at2"/>
<keyword evidence="8" id="KW-1185">Reference proteome</keyword>
<dbReference type="GO" id="GO:0009399">
    <property type="term" value="P:nitrogen fixation"/>
    <property type="evidence" value="ECO:0007669"/>
    <property type="project" value="UniProtKB-UniRule"/>
</dbReference>
<reference evidence="8" key="1">
    <citation type="submission" date="2017-01" db="EMBL/GenBank/DDBJ databases">
        <authorList>
            <person name="Varghese N."/>
            <person name="Submissions S."/>
        </authorList>
    </citation>
    <scope>NUCLEOTIDE SEQUENCE [LARGE SCALE GENOMIC DNA]</scope>
    <source>
        <strain evidence="8">DSM 18714</strain>
    </source>
</reference>
<proteinExistence type="inferred from homology"/>
<dbReference type="Pfam" id="PF03206">
    <property type="entry name" value="NifW"/>
    <property type="match status" value="1"/>
</dbReference>
<name>A0A1N7LKG7_9RHOB</name>
<dbReference type="STRING" id="407234.SAMN05421795_103159"/>
<dbReference type="InterPro" id="IPR004893">
    <property type="entry name" value="NifW"/>
</dbReference>
<evidence type="ECO:0000256" key="5">
    <source>
        <dbReference type="ARBA" id="ARBA00023231"/>
    </source>
</evidence>
<gene>
    <name evidence="6" type="primary">nifW</name>
    <name evidence="7" type="ORF">SAMN05421795_103159</name>
</gene>
<accession>A0A1N7LKG7</accession>
<evidence type="ECO:0000256" key="3">
    <source>
        <dbReference type="ARBA" id="ARBA00011284"/>
    </source>
</evidence>
<evidence type="ECO:0000256" key="2">
    <source>
        <dbReference type="ARBA" id="ARBA00008351"/>
    </source>
</evidence>
<comment type="subunit">
    <text evidence="3 6">Homotrimer; associates with NifD.</text>
</comment>
<keyword evidence="5 6" id="KW-0535">Nitrogen fixation</keyword>
<dbReference type="Proteomes" id="UP000186098">
    <property type="component" value="Unassembled WGS sequence"/>
</dbReference>
<evidence type="ECO:0000256" key="1">
    <source>
        <dbReference type="ARBA" id="ARBA00002247"/>
    </source>
</evidence>
<comment type="function">
    <text evidence="1 6">May protect the nitrogenase Fe-Mo protein from oxidative damage.</text>
</comment>
<evidence type="ECO:0000313" key="8">
    <source>
        <dbReference type="Proteomes" id="UP000186098"/>
    </source>
</evidence>